<dbReference type="EMBL" id="PPXF01000014">
    <property type="protein sequence ID" value="POH70810.1"/>
    <property type="molecule type" value="Genomic_DNA"/>
</dbReference>
<comment type="caution">
    <text evidence="1">The sequence shown here is derived from an EMBL/GenBank/DDBJ whole genome shotgun (WGS) entry which is preliminary data.</text>
</comment>
<proteinExistence type="predicted"/>
<gene>
    <name evidence="1" type="ORF">C3B59_03840</name>
</gene>
<evidence type="ECO:0000313" key="1">
    <source>
        <dbReference type="EMBL" id="POH70810.1"/>
    </source>
</evidence>
<dbReference type="OrthoDB" id="9913439at2"/>
<sequence>MTHDSIRRPSARRPRASARTFLALLLAGFLLTGASCARSGTSSLDDLGRLLGRSASETEVIVGGGSAAAEKNAARWLEQIKAYGDSDVRAACNLALAMSGSGTPKTQADLEQLLRLTSAITNPTPEVTNLRDMTASALIEDYQAASLAAAIVAFDETLC</sequence>
<dbReference type="RefSeq" id="WP_103430096.1">
    <property type="nucleotide sequence ID" value="NZ_PPXF01000014.1"/>
</dbReference>
<organism evidence="1 2">
    <name type="scientific">Cryobacterium zongtaii</name>
    <dbReference type="NCBI Taxonomy" id="1259217"/>
    <lineage>
        <taxon>Bacteria</taxon>
        <taxon>Bacillati</taxon>
        <taxon>Actinomycetota</taxon>
        <taxon>Actinomycetes</taxon>
        <taxon>Micrococcales</taxon>
        <taxon>Microbacteriaceae</taxon>
        <taxon>Cryobacterium</taxon>
    </lineage>
</organism>
<evidence type="ECO:0000313" key="2">
    <source>
        <dbReference type="Proteomes" id="UP000237104"/>
    </source>
</evidence>
<name>A0A2S3ZPL2_9MICO</name>
<accession>A0A2S3ZPL2</accession>
<protein>
    <submittedName>
        <fullName evidence="1">Uncharacterized protein</fullName>
    </submittedName>
</protein>
<dbReference type="Proteomes" id="UP000237104">
    <property type="component" value="Unassembled WGS sequence"/>
</dbReference>
<dbReference type="AlphaFoldDB" id="A0A2S3ZPL2"/>
<reference evidence="1 2" key="1">
    <citation type="submission" date="2018-01" db="EMBL/GenBank/DDBJ databases">
        <title>Cryobacterium sp. nov., from glaciers in China.</title>
        <authorList>
            <person name="Liu Q."/>
            <person name="Xin Y.-H."/>
        </authorList>
    </citation>
    <scope>NUCLEOTIDE SEQUENCE [LARGE SCALE GENOMIC DNA]</scope>
    <source>
        <strain evidence="1 2">TMB1-8</strain>
    </source>
</reference>